<dbReference type="GO" id="GO:0009313">
    <property type="term" value="P:oligosaccharide catabolic process"/>
    <property type="evidence" value="ECO:0007669"/>
    <property type="project" value="TreeGrafter"/>
</dbReference>
<reference evidence="2" key="1">
    <citation type="submission" date="2019-03" db="EMBL/GenBank/DDBJ databases">
        <title>Draft Sequence and Annotation of the Mycoplasma phocicerebrale Strain 1049T Genome.</title>
        <authorList>
            <person name="Frasca S.Jr."/>
            <person name="Kutish G.F."/>
            <person name="Castellanos Gell J."/>
            <person name="Michaels D.L."/>
            <person name="Brown D.R."/>
        </authorList>
    </citation>
    <scope>NUCLEOTIDE SEQUENCE</scope>
    <source>
        <strain evidence="2">1049</strain>
    </source>
</reference>
<dbReference type="OrthoDB" id="394145at2"/>
<accession>A0A3T0TU17</accession>
<evidence type="ECO:0000313" key="3">
    <source>
        <dbReference type="Proteomes" id="UP000256585"/>
    </source>
</evidence>
<dbReference type="InterPro" id="IPR006047">
    <property type="entry name" value="GH13_cat_dom"/>
</dbReference>
<dbReference type="EMBL" id="CP033058">
    <property type="protein sequence ID" value="AZZ65524.1"/>
    <property type="molecule type" value="Genomic_DNA"/>
</dbReference>
<protein>
    <submittedName>
        <fullName evidence="2">Glucan 1,6-alpha-glucosidase</fullName>
    </submittedName>
</protein>
<gene>
    <name evidence="2" type="ORF">DMC14_001840</name>
</gene>
<dbReference type="PANTHER" id="PTHR10357">
    <property type="entry name" value="ALPHA-AMYLASE FAMILY MEMBER"/>
    <property type="match status" value="1"/>
</dbReference>
<dbReference type="Gene3D" id="3.20.20.80">
    <property type="entry name" value="Glycosidases"/>
    <property type="match status" value="2"/>
</dbReference>
<dbReference type="SUPFAM" id="SSF51445">
    <property type="entry name" value="(Trans)glycosidases"/>
    <property type="match status" value="1"/>
</dbReference>
<feature type="domain" description="Glycosyl hydrolase family 13 catalytic" evidence="1">
    <location>
        <begin position="12"/>
        <end position="353"/>
    </location>
</feature>
<evidence type="ECO:0000259" key="1">
    <source>
        <dbReference type="SMART" id="SM00642"/>
    </source>
</evidence>
<dbReference type="AlphaFoldDB" id="A0A3T0TU17"/>
<dbReference type="PANTHER" id="PTHR10357:SF179">
    <property type="entry name" value="NEUTRAL AND BASIC AMINO ACID TRANSPORT PROTEIN RBAT"/>
    <property type="match status" value="1"/>
</dbReference>
<proteinExistence type="predicted"/>
<evidence type="ECO:0000313" key="2">
    <source>
        <dbReference type="EMBL" id="AZZ65524.1"/>
    </source>
</evidence>
<dbReference type="KEGG" id="mphc:DMC14_001840"/>
<dbReference type="Proteomes" id="UP000256585">
    <property type="component" value="Chromosome"/>
</dbReference>
<sequence>MNSLTKRIVLYELKISTFFDSNNSGYGNFNGILKQLNYFKKLNVNVLAIDNVLNQYQNGYDLDLIKNRYGSIKDFVNLIKEFRINGINIAPIIDLVSIKQSYINWRNMMNLYNLEENKLSEKYLTKLDPFLVNKNIEKTSLSEIANFIRYFEQVLDFYLKLNISALVLDNFEFLINNNLKEEEKLQFLVDLYKIIKRKKPEILIILKSNNDNIWLFNKILHNEQVCLDYLYLNSISIINNKEEIKHNKEYGLNFKYVYKIFKDLSKSRKTIISLGSDQTGRLISKWGDEKGYYNESVKTLFSILYASNNSIGIYYGDEIGILRAKINRNFDFNNEDYNEEKRYYQSKNIDGDEYFNYQSYFNKWTSYTWMPWNDSYNSGSSKKSNSKIYNAFKYKDINVKNQIKNKDSALNYVYFLNKLIFNSDYSEFLNNACVNISYNKKGIFKITKKLNKRKMVFLINMSNKHRNIIPLNDYSILSTSYSNKFYSDLPKELSPFESLILFKEDKI</sequence>
<name>A0A3T0TU17_9BACT</name>
<keyword evidence="3" id="KW-1185">Reference proteome</keyword>
<dbReference type="GO" id="GO:0004556">
    <property type="term" value="F:alpha-amylase activity"/>
    <property type="evidence" value="ECO:0007669"/>
    <property type="project" value="TreeGrafter"/>
</dbReference>
<dbReference type="SMART" id="SM00642">
    <property type="entry name" value="Aamy"/>
    <property type="match status" value="1"/>
</dbReference>
<organism evidence="2 3">
    <name type="scientific">Metamycoplasma phocicerebrale</name>
    <dbReference type="NCBI Taxonomy" id="142649"/>
    <lineage>
        <taxon>Bacteria</taxon>
        <taxon>Bacillati</taxon>
        <taxon>Mycoplasmatota</taxon>
        <taxon>Mycoplasmoidales</taxon>
        <taxon>Metamycoplasmataceae</taxon>
        <taxon>Metamycoplasma</taxon>
    </lineage>
</organism>
<dbReference type="RefSeq" id="WP_116171646.1">
    <property type="nucleotide sequence ID" value="NZ_CP033058.2"/>
</dbReference>
<dbReference type="Pfam" id="PF00128">
    <property type="entry name" value="Alpha-amylase"/>
    <property type="match status" value="2"/>
</dbReference>
<dbReference type="InterPro" id="IPR017853">
    <property type="entry name" value="GH"/>
</dbReference>